<evidence type="ECO:0000313" key="2">
    <source>
        <dbReference type="EMBL" id="QLL78719.1"/>
    </source>
</evidence>
<gene>
    <name evidence="2" type="ORF">GTO87_09050</name>
</gene>
<dbReference type="PANTHER" id="PTHR37299">
    <property type="entry name" value="TRANSCRIPTIONAL REGULATOR-RELATED"/>
    <property type="match status" value="1"/>
</dbReference>
<dbReference type="InterPro" id="IPR046947">
    <property type="entry name" value="LytR-like"/>
</dbReference>
<evidence type="ECO:0000313" key="3">
    <source>
        <dbReference type="Proteomes" id="UP000510886"/>
    </source>
</evidence>
<dbReference type="GO" id="GO:0003677">
    <property type="term" value="F:DNA binding"/>
    <property type="evidence" value="ECO:0007669"/>
    <property type="project" value="InterPro"/>
</dbReference>
<evidence type="ECO:0000259" key="1">
    <source>
        <dbReference type="PROSITE" id="PS50930"/>
    </source>
</evidence>
<sequence length="150" mass="16866">MHVSFEPDTNLGPDEISIAVRAAEQTPAITALIHDIHRLVGKSRTVLPVRTNDRVLMLKYQNIILIEVNREVLTITTTDQTITTRGHLYQIAQELGPTFVQVSRYAILNLDHLQALEAGFSGAMVARLSANHRTTVSRRYLKQLEQRLGI</sequence>
<feature type="domain" description="HTH LytTR-type" evidence="1">
    <location>
        <begin position="47"/>
        <end position="150"/>
    </location>
</feature>
<dbReference type="Pfam" id="PF04397">
    <property type="entry name" value="LytTR"/>
    <property type="match status" value="1"/>
</dbReference>
<organism evidence="2 3">
    <name type="scientific">Ligilactobacillus saerimneri</name>
    <dbReference type="NCBI Taxonomy" id="228229"/>
    <lineage>
        <taxon>Bacteria</taxon>
        <taxon>Bacillati</taxon>
        <taxon>Bacillota</taxon>
        <taxon>Bacilli</taxon>
        <taxon>Lactobacillales</taxon>
        <taxon>Lactobacillaceae</taxon>
        <taxon>Ligilactobacillus</taxon>
    </lineage>
</organism>
<proteinExistence type="predicted"/>
<dbReference type="KEGG" id="lsw:GTO87_09050"/>
<dbReference type="PROSITE" id="PS50930">
    <property type="entry name" value="HTH_LYTTR"/>
    <property type="match status" value="1"/>
</dbReference>
<dbReference type="SMART" id="SM00850">
    <property type="entry name" value="LytTR"/>
    <property type="match status" value="1"/>
</dbReference>
<dbReference type="GO" id="GO:0000156">
    <property type="term" value="F:phosphorelay response regulator activity"/>
    <property type="evidence" value="ECO:0007669"/>
    <property type="project" value="InterPro"/>
</dbReference>
<dbReference type="EMBL" id="CP047418">
    <property type="protein sequence ID" value="QLL78719.1"/>
    <property type="molecule type" value="Genomic_DNA"/>
</dbReference>
<name>A0A7H9EN14_9LACO</name>
<protein>
    <submittedName>
        <fullName evidence="2">LytTR family transcriptional regulator</fullName>
    </submittedName>
</protein>
<dbReference type="RefSeq" id="WP_180848904.1">
    <property type="nucleotide sequence ID" value="NZ_CP047418.1"/>
</dbReference>
<dbReference type="Proteomes" id="UP000510886">
    <property type="component" value="Chromosome"/>
</dbReference>
<dbReference type="PANTHER" id="PTHR37299:SF1">
    <property type="entry name" value="STAGE 0 SPORULATION PROTEIN A HOMOLOG"/>
    <property type="match status" value="1"/>
</dbReference>
<dbReference type="AlphaFoldDB" id="A0A7H9EN14"/>
<dbReference type="Gene3D" id="2.40.50.1020">
    <property type="entry name" value="LytTr DNA-binding domain"/>
    <property type="match status" value="1"/>
</dbReference>
<reference evidence="2 3" key="1">
    <citation type="submission" date="2020-01" db="EMBL/GenBank/DDBJ databases">
        <title>Complete and circular genome sequences of six lactobacillus isolates from horses.</title>
        <authorList>
            <person name="Hassan H.M."/>
        </authorList>
    </citation>
    <scope>NUCLEOTIDE SEQUENCE [LARGE SCALE GENOMIC DNA]</scope>
    <source>
        <strain evidence="2 3">1A</strain>
    </source>
</reference>
<dbReference type="InterPro" id="IPR007492">
    <property type="entry name" value="LytTR_DNA-bd_dom"/>
</dbReference>
<accession>A0A7H9EN14</accession>